<dbReference type="PIRSF" id="PIRSF005902">
    <property type="entry name" value="DNase_TatD"/>
    <property type="match status" value="1"/>
</dbReference>
<reference evidence="5" key="2">
    <citation type="submission" date="2020-09" db="EMBL/GenBank/DDBJ databases">
        <authorList>
            <person name="Sun Q."/>
            <person name="Zhou Y."/>
        </authorList>
    </citation>
    <scope>NUCLEOTIDE SEQUENCE</scope>
    <source>
        <strain evidence="5">CGMCC 1.15725</strain>
    </source>
</reference>
<gene>
    <name evidence="5" type="ORF">GCM10011611_20380</name>
</gene>
<proteinExistence type="inferred from homology"/>
<dbReference type="GO" id="GO:0005829">
    <property type="term" value="C:cytosol"/>
    <property type="evidence" value="ECO:0007669"/>
    <property type="project" value="TreeGrafter"/>
</dbReference>
<dbReference type="Proteomes" id="UP000646365">
    <property type="component" value="Unassembled WGS sequence"/>
</dbReference>
<dbReference type="NCBIfam" id="TIGR00010">
    <property type="entry name" value="YchF/TatD family DNA exonuclease"/>
    <property type="match status" value="1"/>
</dbReference>
<keyword evidence="2 4" id="KW-0479">Metal-binding</keyword>
<feature type="binding site" evidence="4">
    <location>
        <position position="13"/>
    </location>
    <ligand>
        <name>a divalent metal cation</name>
        <dbReference type="ChEBI" id="CHEBI:60240"/>
        <label>1</label>
    </ligand>
</feature>
<dbReference type="FunFam" id="3.20.20.140:FF:000005">
    <property type="entry name" value="TatD family hydrolase"/>
    <property type="match status" value="1"/>
</dbReference>
<dbReference type="PROSITE" id="PS01090">
    <property type="entry name" value="TATD_2"/>
    <property type="match status" value="1"/>
</dbReference>
<dbReference type="Pfam" id="PF01026">
    <property type="entry name" value="TatD_DNase"/>
    <property type="match status" value="1"/>
</dbReference>
<evidence type="ECO:0000256" key="4">
    <source>
        <dbReference type="PIRSR" id="PIRSR005902-1"/>
    </source>
</evidence>
<feature type="binding site" evidence="4">
    <location>
        <position position="11"/>
    </location>
    <ligand>
        <name>a divalent metal cation</name>
        <dbReference type="ChEBI" id="CHEBI:60240"/>
        <label>1</label>
    </ligand>
</feature>
<dbReference type="AlphaFoldDB" id="A0A8J2YSB7"/>
<feature type="binding site" evidence="4">
    <location>
        <position position="133"/>
    </location>
    <ligand>
        <name>a divalent metal cation</name>
        <dbReference type="ChEBI" id="CHEBI:60240"/>
        <label>2</label>
    </ligand>
</feature>
<organism evidence="5 6">
    <name type="scientific">Aliidongia dinghuensis</name>
    <dbReference type="NCBI Taxonomy" id="1867774"/>
    <lineage>
        <taxon>Bacteria</taxon>
        <taxon>Pseudomonadati</taxon>
        <taxon>Pseudomonadota</taxon>
        <taxon>Alphaproteobacteria</taxon>
        <taxon>Rhodospirillales</taxon>
        <taxon>Dongiaceae</taxon>
        <taxon>Aliidongia</taxon>
    </lineage>
</organism>
<dbReference type="GO" id="GO:0046872">
    <property type="term" value="F:metal ion binding"/>
    <property type="evidence" value="ECO:0007669"/>
    <property type="project" value="UniProtKB-KW"/>
</dbReference>
<comment type="caution">
    <text evidence="5">The sequence shown here is derived from an EMBL/GenBank/DDBJ whole genome shotgun (WGS) entry which is preliminary data.</text>
</comment>
<evidence type="ECO:0000313" key="6">
    <source>
        <dbReference type="Proteomes" id="UP000646365"/>
    </source>
</evidence>
<feature type="binding site" evidence="4">
    <location>
        <position position="159"/>
    </location>
    <ligand>
        <name>a divalent metal cation</name>
        <dbReference type="ChEBI" id="CHEBI:60240"/>
        <label>2</label>
    </ligand>
</feature>
<keyword evidence="6" id="KW-1185">Reference proteome</keyword>
<dbReference type="InterPro" id="IPR015991">
    <property type="entry name" value="TatD/YcfH-like"/>
</dbReference>
<dbReference type="EMBL" id="BMJQ01000004">
    <property type="protein sequence ID" value="GGF14492.1"/>
    <property type="molecule type" value="Genomic_DNA"/>
</dbReference>
<protein>
    <submittedName>
        <fullName evidence="5">TatD-related deoxyribonuclease</fullName>
    </submittedName>
</protein>
<dbReference type="GO" id="GO:0016788">
    <property type="term" value="F:hydrolase activity, acting on ester bonds"/>
    <property type="evidence" value="ECO:0007669"/>
    <property type="project" value="InterPro"/>
</dbReference>
<comment type="similarity">
    <text evidence="1">Belongs to the metallo-dependent hydrolases superfamily. TatD-type hydrolase family.</text>
</comment>
<dbReference type="InterPro" id="IPR018228">
    <property type="entry name" value="DNase_TatD-rel_CS"/>
</dbReference>
<dbReference type="GO" id="GO:0004536">
    <property type="term" value="F:DNA nuclease activity"/>
    <property type="evidence" value="ECO:0007669"/>
    <property type="project" value="InterPro"/>
</dbReference>
<dbReference type="Gene3D" id="3.20.20.140">
    <property type="entry name" value="Metal-dependent hydrolases"/>
    <property type="match status" value="1"/>
</dbReference>
<evidence type="ECO:0000313" key="5">
    <source>
        <dbReference type="EMBL" id="GGF14492.1"/>
    </source>
</evidence>
<dbReference type="PANTHER" id="PTHR46124">
    <property type="entry name" value="D-AMINOACYL-TRNA DEACYLASE"/>
    <property type="match status" value="1"/>
</dbReference>
<dbReference type="InterPro" id="IPR032466">
    <property type="entry name" value="Metal_Hydrolase"/>
</dbReference>
<evidence type="ECO:0000256" key="3">
    <source>
        <dbReference type="ARBA" id="ARBA00022801"/>
    </source>
</evidence>
<reference evidence="5" key="1">
    <citation type="journal article" date="2014" name="Int. J. Syst. Evol. Microbiol.">
        <title>Complete genome sequence of Corynebacterium casei LMG S-19264T (=DSM 44701T), isolated from a smear-ripened cheese.</title>
        <authorList>
            <consortium name="US DOE Joint Genome Institute (JGI-PGF)"/>
            <person name="Walter F."/>
            <person name="Albersmeier A."/>
            <person name="Kalinowski J."/>
            <person name="Ruckert C."/>
        </authorList>
    </citation>
    <scope>NUCLEOTIDE SEQUENCE</scope>
    <source>
        <strain evidence="5">CGMCC 1.15725</strain>
    </source>
</reference>
<dbReference type="PROSITE" id="PS01137">
    <property type="entry name" value="TATD_1"/>
    <property type="match status" value="1"/>
</dbReference>
<keyword evidence="3" id="KW-0378">Hydrolase</keyword>
<feature type="binding site" evidence="4">
    <location>
        <position position="97"/>
    </location>
    <ligand>
        <name>a divalent metal cation</name>
        <dbReference type="ChEBI" id="CHEBI:60240"/>
        <label>1</label>
    </ligand>
</feature>
<feature type="binding site" evidence="4">
    <location>
        <position position="209"/>
    </location>
    <ligand>
        <name>a divalent metal cation</name>
        <dbReference type="ChEBI" id="CHEBI:60240"/>
        <label>1</label>
    </ligand>
</feature>
<evidence type="ECO:0000256" key="2">
    <source>
        <dbReference type="ARBA" id="ARBA00022723"/>
    </source>
</evidence>
<dbReference type="InterPro" id="IPR001130">
    <property type="entry name" value="TatD-like"/>
</dbReference>
<name>A0A8J2YSB7_9PROT</name>
<dbReference type="CDD" id="cd01310">
    <property type="entry name" value="TatD_DNAse"/>
    <property type="match status" value="1"/>
</dbReference>
<sequence length="265" mass="28747">MSALPRLVDSHCHLDFDDFAAERGEVVARARRAGVGTMVTICTKITEFPAIRAIAEADPDIWCTVGIHPHEAASEPDTDEAALVAFAAHPKVIGIGECGLDYHYDYAPRDRQAQVFRTHARAAKQAQVPMVVHTREADEDTARLLSEESDGGRLTGVLHCFTSGRDLAMRGLDLGFYVSFSGIVTFKNAADLREIVKAVPLDRLLVETDAPYLAPVPMRGKRNEPAFVVHTAAAIAAMKGVSPEALAEVTTENFHRLFTKAAKAA</sequence>
<dbReference type="RefSeq" id="WP_189045184.1">
    <property type="nucleotide sequence ID" value="NZ_BMJQ01000004.1"/>
</dbReference>
<accession>A0A8J2YSB7</accession>
<dbReference type="SUPFAM" id="SSF51556">
    <property type="entry name" value="Metallo-dependent hydrolases"/>
    <property type="match status" value="1"/>
</dbReference>
<dbReference type="PANTHER" id="PTHR46124:SF2">
    <property type="entry name" value="D-AMINOACYL-TRNA DEACYLASE"/>
    <property type="match status" value="1"/>
</dbReference>
<evidence type="ECO:0000256" key="1">
    <source>
        <dbReference type="ARBA" id="ARBA00009275"/>
    </source>
</evidence>